<reference evidence="2 3" key="1">
    <citation type="submission" date="2018-03" db="EMBL/GenBank/DDBJ databases">
        <title>Cross-interface Injection: A General Nanoliter Liquid Handling Method Applied to Single Cells Genome Amplification Automated Nanoliter Liquid Handling Applied to Single Cell Multiple Displacement Amplification.</title>
        <authorList>
            <person name="Yun J."/>
            <person name="Xu P."/>
            <person name="Xu J."/>
            <person name="Dai X."/>
            <person name="Wang Y."/>
            <person name="Zheng X."/>
            <person name="Cao C."/>
            <person name="Yi Q."/>
            <person name="Zhu Y."/>
            <person name="Wang L."/>
            <person name="Dong Z."/>
            <person name="Huang Y."/>
            <person name="Huang L."/>
            <person name="Du W."/>
        </authorList>
    </citation>
    <scope>NUCLEOTIDE SEQUENCE [LARGE SCALE GENOMIC DNA]</scope>
    <source>
        <strain evidence="2 3">Z-D1-2</strain>
    </source>
</reference>
<evidence type="ECO:0000313" key="3">
    <source>
        <dbReference type="Proteomes" id="UP000240608"/>
    </source>
</evidence>
<dbReference type="Gene3D" id="3.10.450.50">
    <property type="match status" value="1"/>
</dbReference>
<dbReference type="Pfam" id="PF12680">
    <property type="entry name" value="SnoaL_2"/>
    <property type="match status" value="1"/>
</dbReference>
<dbReference type="InterPro" id="IPR032710">
    <property type="entry name" value="NTF2-like_dom_sf"/>
</dbReference>
<feature type="domain" description="SnoaL-like" evidence="1">
    <location>
        <begin position="34"/>
        <end position="118"/>
    </location>
</feature>
<protein>
    <submittedName>
        <fullName evidence="2">DNA-binding protein</fullName>
    </submittedName>
</protein>
<keyword evidence="2" id="KW-0238">DNA-binding</keyword>
<evidence type="ECO:0000259" key="1">
    <source>
        <dbReference type="Pfam" id="PF12680"/>
    </source>
</evidence>
<dbReference type="Proteomes" id="UP000240608">
    <property type="component" value="Unassembled WGS sequence"/>
</dbReference>
<proteinExistence type="predicted"/>
<accession>A0A2T4DQX0</accession>
<sequence>MLTLNLKTFNMKITCRENCDNAPKKLLLKEFNISFGKGDVQRILSYLAVNIVWEMVGDKVIKGKDEVEKELEAMKEYTATEINIDHIITHGKIAACNGNYKMGSGSSYGFCDVYEFDNHSKTAKIRRMTSYGIALKP</sequence>
<name>A0A2T4DQX0_9BACT</name>
<dbReference type="AlphaFoldDB" id="A0A2T4DQX0"/>
<comment type="caution">
    <text evidence="2">The sequence shown here is derived from an EMBL/GenBank/DDBJ whole genome shotgun (WGS) entry which is preliminary data.</text>
</comment>
<dbReference type="InterPro" id="IPR037401">
    <property type="entry name" value="SnoaL-like"/>
</dbReference>
<evidence type="ECO:0000313" key="2">
    <source>
        <dbReference type="EMBL" id="PTB96213.1"/>
    </source>
</evidence>
<dbReference type="SUPFAM" id="SSF54427">
    <property type="entry name" value="NTF2-like"/>
    <property type="match status" value="1"/>
</dbReference>
<organism evidence="2 3">
    <name type="scientific">Marivirga lumbricoides</name>
    <dbReference type="NCBI Taxonomy" id="1046115"/>
    <lineage>
        <taxon>Bacteria</taxon>
        <taxon>Pseudomonadati</taxon>
        <taxon>Bacteroidota</taxon>
        <taxon>Cytophagia</taxon>
        <taxon>Cytophagales</taxon>
        <taxon>Marivirgaceae</taxon>
        <taxon>Marivirga</taxon>
    </lineage>
</organism>
<dbReference type="GO" id="GO:0003677">
    <property type="term" value="F:DNA binding"/>
    <property type="evidence" value="ECO:0007669"/>
    <property type="project" value="UniProtKB-KW"/>
</dbReference>
<dbReference type="EMBL" id="PYVU01000061">
    <property type="protein sequence ID" value="PTB96213.1"/>
    <property type="molecule type" value="Genomic_DNA"/>
</dbReference>
<gene>
    <name evidence="2" type="ORF">C9994_08300</name>
</gene>